<dbReference type="eggNOG" id="KOG2084">
    <property type="taxonomic scope" value="Eukaryota"/>
</dbReference>
<dbReference type="InterPro" id="IPR001214">
    <property type="entry name" value="SET_dom"/>
</dbReference>
<dbReference type="SUPFAM" id="SSF82199">
    <property type="entry name" value="SET domain"/>
    <property type="match status" value="1"/>
</dbReference>
<dbReference type="PANTHER" id="PTHR47643">
    <property type="entry name" value="TPR DOMAIN PROTEIN (AFU_ORTHOLOGUE AFUA_5G12710)"/>
    <property type="match status" value="1"/>
</dbReference>
<dbReference type="KEGG" id="bcom:BAUCODRAFT_574506"/>
<dbReference type="STRING" id="717646.M2NHC2"/>
<dbReference type="SUPFAM" id="SSF48452">
    <property type="entry name" value="TPR-like"/>
    <property type="match status" value="1"/>
</dbReference>
<dbReference type="InterPro" id="IPR053209">
    <property type="entry name" value="Gramillin-biosynth_MTr"/>
</dbReference>
<dbReference type="Proteomes" id="UP000011761">
    <property type="component" value="Unassembled WGS sequence"/>
</dbReference>
<evidence type="ECO:0000259" key="1">
    <source>
        <dbReference type="PROSITE" id="PS50280"/>
    </source>
</evidence>
<dbReference type="Gene3D" id="1.25.40.10">
    <property type="entry name" value="Tetratricopeptide repeat domain"/>
    <property type="match status" value="1"/>
</dbReference>
<dbReference type="InterPro" id="IPR046341">
    <property type="entry name" value="SET_dom_sf"/>
</dbReference>
<proteinExistence type="predicted"/>
<reference evidence="2 3" key="1">
    <citation type="journal article" date="2012" name="PLoS Pathog.">
        <title>Diverse lifestyles and strategies of plant pathogenesis encoded in the genomes of eighteen Dothideomycetes fungi.</title>
        <authorList>
            <person name="Ohm R.A."/>
            <person name="Feau N."/>
            <person name="Henrissat B."/>
            <person name="Schoch C.L."/>
            <person name="Horwitz B.A."/>
            <person name="Barry K.W."/>
            <person name="Condon B.J."/>
            <person name="Copeland A.C."/>
            <person name="Dhillon B."/>
            <person name="Glaser F."/>
            <person name="Hesse C.N."/>
            <person name="Kosti I."/>
            <person name="LaButti K."/>
            <person name="Lindquist E.A."/>
            <person name="Lucas S."/>
            <person name="Salamov A.A."/>
            <person name="Bradshaw R.E."/>
            <person name="Ciuffetti L."/>
            <person name="Hamelin R.C."/>
            <person name="Kema G.H.J."/>
            <person name="Lawrence C."/>
            <person name="Scott J.A."/>
            <person name="Spatafora J.W."/>
            <person name="Turgeon B.G."/>
            <person name="de Wit P.J.G.M."/>
            <person name="Zhong S."/>
            <person name="Goodwin S.B."/>
            <person name="Grigoriev I.V."/>
        </authorList>
    </citation>
    <scope>NUCLEOTIDE SEQUENCE [LARGE SCALE GENOMIC DNA]</scope>
    <source>
        <strain evidence="2 3">UAMH 10762</strain>
    </source>
</reference>
<dbReference type="GeneID" id="19115693"/>
<sequence>MAHSSHMMMSPQEVLQALNARSYPLSTIPIKNLQFTSTVDLVRNIPNRGVALLVRALSLPERFPDNSVRTIVQDAGSKKLGVVLNNADPNLDADDILPEGAFLAVKEPLYSTSIIPGHTITVNYPSDLLRLSPLDPCVPSHWLTREVRLQKTSEVWKRAGNSFYAAGRYVAAMHAYIQSRAPDSRDLYCNRAMANLWLGRHEAALTDAEAGLALNQPLSHSTAAAMNCKAHYRAGRAAYEMRLFEYDREHFLASGNCVPNDSDAQLLRTDVRLMEMSTGQFDFASMPLSADQPGAPLDHASFTRLVDVRSAGPRGRGLFAKSAFMPGDLVLCEKAFATASASPQRALESGLIPERRVHIKVSSQAARDFMNLHAGDHWPKSPATIVDGLVAIDAFQAESITRHNCFQIPAREREASLDRVPTGTKEEACGMWITASYMNHDCIGNAKRSFIGDMLIVRATKAIAAGEEITLSYVPTEDAYETRTETLQAWNIRCRCRLCVAEEQDTIVARKQRAGLIEQAERLMAANQLDSGSVSLAVLSDAEELFAKAWSNIDWHVAYNAYFGQGESEVILKITIDLLRNLGYGITARGDDVIIDHTDCFLHSAAILAAYAVSIIGKAAGADTQSEAFAALARLLCRTYYGEGISFGEWELGCKGS</sequence>
<evidence type="ECO:0000313" key="2">
    <source>
        <dbReference type="EMBL" id="EMC98425.1"/>
    </source>
</evidence>
<accession>M2NHC2</accession>
<dbReference type="OrthoDB" id="438641at2759"/>
<dbReference type="PROSITE" id="PS50280">
    <property type="entry name" value="SET"/>
    <property type="match status" value="1"/>
</dbReference>
<feature type="domain" description="SET" evidence="1">
    <location>
        <begin position="303"/>
        <end position="474"/>
    </location>
</feature>
<dbReference type="HOGENOM" id="CLU_009043_1_0_1"/>
<name>M2NHC2_BAUPA</name>
<dbReference type="RefSeq" id="XP_007675050.1">
    <property type="nucleotide sequence ID" value="XM_007676860.1"/>
</dbReference>
<dbReference type="EMBL" id="KB445553">
    <property type="protein sequence ID" value="EMC98425.1"/>
    <property type="molecule type" value="Genomic_DNA"/>
</dbReference>
<dbReference type="InterPro" id="IPR011990">
    <property type="entry name" value="TPR-like_helical_dom_sf"/>
</dbReference>
<organism evidence="2 3">
    <name type="scientific">Baudoinia panamericana (strain UAMH 10762)</name>
    <name type="common">Angels' share fungus</name>
    <name type="synonym">Baudoinia compniacensis (strain UAMH 10762)</name>
    <dbReference type="NCBI Taxonomy" id="717646"/>
    <lineage>
        <taxon>Eukaryota</taxon>
        <taxon>Fungi</taxon>
        <taxon>Dikarya</taxon>
        <taxon>Ascomycota</taxon>
        <taxon>Pezizomycotina</taxon>
        <taxon>Dothideomycetes</taxon>
        <taxon>Dothideomycetidae</taxon>
        <taxon>Mycosphaerellales</taxon>
        <taxon>Teratosphaeriaceae</taxon>
        <taxon>Baudoinia</taxon>
    </lineage>
</organism>
<dbReference type="Pfam" id="PF00856">
    <property type="entry name" value="SET"/>
    <property type="match status" value="1"/>
</dbReference>
<dbReference type="OMA" id="NLQHWGF"/>
<evidence type="ECO:0000313" key="3">
    <source>
        <dbReference type="Proteomes" id="UP000011761"/>
    </source>
</evidence>
<protein>
    <recommendedName>
        <fullName evidence="1">SET domain-containing protein</fullName>
    </recommendedName>
</protein>
<dbReference type="Gene3D" id="2.170.270.10">
    <property type="entry name" value="SET domain"/>
    <property type="match status" value="1"/>
</dbReference>
<dbReference type="AlphaFoldDB" id="M2NHC2"/>
<dbReference type="CDD" id="cd20071">
    <property type="entry name" value="SET_SMYD"/>
    <property type="match status" value="1"/>
</dbReference>
<dbReference type="PANTHER" id="PTHR47643:SF2">
    <property type="entry name" value="TPR DOMAIN PROTEIN (AFU_ORTHOLOGUE AFUA_5G12710)"/>
    <property type="match status" value="1"/>
</dbReference>
<keyword evidence="3" id="KW-1185">Reference proteome</keyword>
<gene>
    <name evidence="2" type="ORF">BAUCODRAFT_574506</name>
</gene>